<comment type="caution">
    <text evidence="2">The sequence shown here is derived from an EMBL/GenBank/DDBJ whole genome shotgun (WGS) entry which is preliminary data.</text>
</comment>
<dbReference type="AlphaFoldDB" id="A0AAV2BRB6"/>
<gene>
    <name evidence="2" type="ORF">LARSCL_LOCUS21007</name>
</gene>
<dbReference type="EMBL" id="CAXIEN010000476">
    <property type="protein sequence ID" value="CAL1298808.1"/>
    <property type="molecule type" value="Genomic_DNA"/>
</dbReference>
<reference evidence="2 3" key="1">
    <citation type="submission" date="2024-04" db="EMBL/GenBank/DDBJ databases">
        <authorList>
            <person name="Rising A."/>
            <person name="Reimegard J."/>
            <person name="Sonavane S."/>
            <person name="Akerstrom W."/>
            <person name="Nylinder S."/>
            <person name="Hedman E."/>
            <person name="Kallberg Y."/>
        </authorList>
    </citation>
    <scope>NUCLEOTIDE SEQUENCE [LARGE SCALE GENOMIC DNA]</scope>
</reference>
<dbReference type="Proteomes" id="UP001497382">
    <property type="component" value="Unassembled WGS sequence"/>
</dbReference>
<sequence length="43" mass="4676">MPPSVSTTTESFSLYSTTTTTPSVSTTTTPRNHISIRLHVPQL</sequence>
<evidence type="ECO:0000313" key="3">
    <source>
        <dbReference type="Proteomes" id="UP001497382"/>
    </source>
</evidence>
<evidence type="ECO:0000256" key="1">
    <source>
        <dbReference type="SAM" id="MobiDB-lite"/>
    </source>
</evidence>
<protein>
    <submittedName>
        <fullName evidence="2">Uncharacterized protein</fullName>
    </submittedName>
</protein>
<keyword evidence="3" id="KW-1185">Reference proteome</keyword>
<name>A0AAV2BRB6_9ARAC</name>
<organism evidence="2 3">
    <name type="scientific">Larinioides sclopetarius</name>
    <dbReference type="NCBI Taxonomy" id="280406"/>
    <lineage>
        <taxon>Eukaryota</taxon>
        <taxon>Metazoa</taxon>
        <taxon>Ecdysozoa</taxon>
        <taxon>Arthropoda</taxon>
        <taxon>Chelicerata</taxon>
        <taxon>Arachnida</taxon>
        <taxon>Araneae</taxon>
        <taxon>Araneomorphae</taxon>
        <taxon>Entelegynae</taxon>
        <taxon>Araneoidea</taxon>
        <taxon>Araneidae</taxon>
        <taxon>Larinioides</taxon>
    </lineage>
</organism>
<evidence type="ECO:0000313" key="2">
    <source>
        <dbReference type="EMBL" id="CAL1298808.1"/>
    </source>
</evidence>
<accession>A0AAV2BRB6</accession>
<proteinExistence type="predicted"/>
<feature type="region of interest" description="Disordered" evidence="1">
    <location>
        <begin position="1"/>
        <end position="29"/>
    </location>
</feature>